<comment type="caution">
    <text evidence="2">The sequence shown here is derived from an EMBL/GenBank/DDBJ whole genome shotgun (WGS) entry which is preliminary data.</text>
</comment>
<dbReference type="Proteomes" id="UP000257109">
    <property type="component" value="Unassembled WGS sequence"/>
</dbReference>
<accession>A0A371F998</accession>
<dbReference type="Gene3D" id="3.30.420.10">
    <property type="entry name" value="Ribonuclease H-like superfamily/Ribonuclease H"/>
    <property type="match status" value="2"/>
</dbReference>
<sequence>MAEYEACTMGLAMALEHQVKRLRVYGDSALVIYQLRGEWETRDSKLIPYHDYVKEMTEAFDAITFHHVPREENQMADVLATLSAMVQVNEGREMTIHVRQLPRTAYCHHLSLEAPKTDQEPWYLDMKRYLEKGEYPEGASENSKRTLRRLAAGYLLSGSVLYKRNANMTLLRCVDRPEAERIIEEVHESGHTLARKILRVGYYWTKLDSDCHQHVQRCLKCQVHANRINVAPSTLHNLTAPWPFSMWGIDVIGPIEPKASNGHRFILVAIDYFTKWVEAASYSAVTRSVVVKFLKRDIICRYGIPAHVITDNGTNLNNKMMTELCEQFQIRHHNSTPYRPQMNGAVEAANKNIKKIIRKMVVTYKDWHEMLPYALHGYRTSVRTSTGATPYSLVYGTEAVLPIEIEIPSLRVLAEAELEDAEWIQRRHDQLNLIEEKHLTALCHGQLYQRRIKNAFDKKVKPRIFKTGDMVLKKVLPNARDSRGKWAPNYEGPYVVKHAFSRRALLLTDAEGHDLKYPVNSDSVKMFFP</sequence>
<dbReference type="GO" id="GO:0015074">
    <property type="term" value="P:DNA integration"/>
    <property type="evidence" value="ECO:0007669"/>
    <property type="project" value="InterPro"/>
</dbReference>
<dbReference type="InterPro" id="IPR036397">
    <property type="entry name" value="RNaseH_sf"/>
</dbReference>
<dbReference type="InterPro" id="IPR041588">
    <property type="entry name" value="Integrase_H2C2"/>
</dbReference>
<dbReference type="InterPro" id="IPR002156">
    <property type="entry name" value="RNaseH_domain"/>
</dbReference>
<dbReference type="OrthoDB" id="2016337at2759"/>
<dbReference type="InterPro" id="IPR001584">
    <property type="entry name" value="Integrase_cat-core"/>
</dbReference>
<gene>
    <name evidence="2" type="primary">pol</name>
    <name evidence="2" type="ORF">CR513_45327</name>
</gene>
<dbReference type="FunFam" id="3.30.420.10:FF:000032">
    <property type="entry name" value="Retrovirus-related Pol polyprotein from transposon 297-like Protein"/>
    <property type="match status" value="1"/>
</dbReference>
<dbReference type="PROSITE" id="PS50994">
    <property type="entry name" value="INTEGRASE"/>
    <property type="match status" value="1"/>
</dbReference>
<dbReference type="GO" id="GO:0004523">
    <property type="term" value="F:RNA-DNA hybrid ribonuclease activity"/>
    <property type="evidence" value="ECO:0007669"/>
    <property type="project" value="InterPro"/>
</dbReference>
<proteinExistence type="predicted"/>
<feature type="domain" description="Integrase catalytic" evidence="1">
    <location>
        <begin position="239"/>
        <end position="398"/>
    </location>
</feature>
<dbReference type="Pfam" id="PF13456">
    <property type="entry name" value="RVT_3"/>
    <property type="match status" value="1"/>
</dbReference>
<dbReference type="Gene3D" id="1.10.340.70">
    <property type="match status" value="1"/>
</dbReference>
<dbReference type="PANTHER" id="PTHR48475:SF1">
    <property type="entry name" value="RNASE H TYPE-1 DOMAIN-CONTAINING PROTEIN"/>
    <property type="match status" value="1"/>
</dbReference>
<reference evidence="2" key="1">
    <citation type="submission" date="2018-05" db="EMBL/GenBank/DDBJ databases">
        <title>Draft genome of Mucuna pruriens seed.</title>
        <authorList>
            <person name="Nnadi N.E."/>
            <person name="Vos R."/>
            <person name="Hasami M.H."/>
            <person name="Devisetty U.K."/>
            <person name="Aguiy J.C."/>
        </authorList>
    </citation>
    <scope>NUCLEOTIDE SEQUENCE [LARGE SCALE GENOMIC DNA]</scope>
    <source>
        <strain evidence="2">JCA_2017</strain>
    </source>
</reference>
<keyword evidence="3" id="KW-1185">Reference proteome</keyword>
<evidence type="ECO:0000259" key="1">
    <source>
        <dbReference type="PROSITE" id="PS50994"/>
    </source>
</evidence>
<dbReference type="PANTHER" id="PTHR48475">
    <property type="entry name" value="RIBONUCLEASE H"/>
    <property type="match status" value="1"/>
</dbReference>
<dbReference type="GO" id="GO:0003676">
    <property type="term" value="F:nucleic acid binding"/>
    <property type="evidence" value="ECO:0007669"/>
    <property type="project" value="InterPro"/>
</dbReference>
<dbReference type="CDD" id="cd09279">
    <property type="entry name" value="RNase_HI_like"/>
    <property type="match status" value="1"/>
</dbReference>
<name>A0A371F998_MUCPR</name>
<organism evidence="2 3">
    <name type="scientific">Mucuna pruriens</name>
    <name type="common">Velvet bean</name>
    <name type="synonym">Dolichos pruriens</name>
    <dbReference type="NCBI Taxonomy" id="157652"/>
    <lineage>
        <taxon>Eukaryota</taxon>
        <taxon>Viridiplantae</taxon>
        <taxon>Streptophyta</taxon>
        <taxon>Embryophyta</taxon>
        <taxon>Tracheophyta</taxon>
        <taxon>Spermatophyta</taxon>
        <taxon>Magnoliopsida</taxon>
        <taxon>eudicotyledons</taxon>
        <taxon>Gunneridae</taxon>
        <taxon>Pentapetalae</taxon>
        <taxon>rosids</taxon>
        <taxon>fabids</taxon>
        <taxon>Fabales</taxon>
        <taxon>Fabaceae</taxon>
        <taxon>Papilionoideae</taxon>
        <taxon>50 kb inversion clade</taxon>
        <taxon>NPAAA clade</taxon>
        <taxon>indigoferoid/millettioid clade</taxon>
        <taxon>Phaseoleae</taxon>
        <taxon>Mucuna</taxon>
    </lineage>
</organism>
<feature type="non-terminal residue" evidence="2">
    <location>
        <position position="1"/>
    </location>
</feature>
<dbReference type="Pfam" id="PF00665">
    <property type="entry name" value="rve"/>
    <property type="match status" value="1"/>
</dbReference>
<dbReference type="InterPro" id="IPR012337">
    <property type="entry name" value="RNaseH-like_sf"/>
</dbReference>
<evidence type="ECO:0000313" key="3">
    <source>
        <dbReference type="Proteomes" id="UP000257109"/>
    </source>
</evidence>
<dbReference type="AlphaFoldDB" id="A0A371F998"/>
<evidence type="ECO:0000313" key="2">
    <source>
        <dbReference type="EMBL" id="RDX74866.1"/>
    </source>
</evidence>
<dbReference type="SUPFAM" id="SSF53098">
    <property type="entry name" value="Ribonuclease H-like"/>
    <property type="match status" value="2"/>
</dbReference>
<protein>
    <submittedName>
        <fullName evidence="2">Pol</fullName>
    </submittedName>
</protein>
<dbReference type="EMBL" id="QJKJ01010027">
    <property type="protein sequence ID" value="RDX74866.1"/>
    <property type="molecule type" value="Genomic_DNA"/>
</dbReference>
<dbReference type="Pfam" id="PF17921">
    <property type="entry name" value="Integrase_H2C2"/>
    <property type="match status" value="1"/>
</dbReference>